<feature type="non-terminal residue" evidence="1">
    <location>
        <position position="44"/>
    </location>
</feature>
<reference evidence="1" key="1">
    <citation type="submission" date="2020-02" db="EMBL/GenBank/DDBJ databases">
        <authorList>
            <person name="Meier V. D."/>
        </authorList>
    </citation>
    <scope>NUCLEOTIDE SEQUENCE</scope>
    <source>
        <strain evidence="1">AVDCRST_MAG89</strain>
    </source>
</reference>
<dbReference type="AlphaFoldDB" id="A0A6J4MYI8"/>
<accession>A0A6J4MYI8</accession>
<organism evidence="1">
    <name type="scientific">uncultured Gemmatimonadota bacterium</name>
    <dbReference type="NCBI Taxonomy" id="203437"/>
    <lineage>
        <taxon>Bacteria</taxon>
        <taxon>Pseudomonadati</taxon>
        <taxon>Gemmatimonadota</taxon>
        <taxon>environmental samples</taxon>
    </lineage>
</organism>
<gene>
    <name evidence="1" type="ORF">AVDCRST_MAG89-4518</name>
</gene>
<proteinExistence type="predicted"/>
<name>A0A6J4MYI8_9BACT</name>
<protein>
    <submittedName>
        <fullName evidence="1">Uncharacterized protein</fullName>
    </submittedName>
</protein>
<evidence type="ECO:0000313" key="1">
    <source>
        <dbReference type="EMBL" id="CAA9370094.1"/>
    </source>
</evidence>
<sequence>MVPPNKRERGRPRTYTDRVFLKALVITIVPRLHNVHPLLAVLEP</sequence>
<dbReference type="EMBL" id="CADCTV010000948">
    <property type="protein sequence ID" value="CAA9370094.1"/>
    <property type="molecule type" value="Genomic_DNA"/>
</dbReference>